<reference evidence="2" key="1">
    <citation type="submission" date="2018-06" db="EMBL/GenBank/DDBJ databases">
        <authorList>
            <person name="Zhirakovskaya E."/>
        </authorList>
    </citation>
    <scope>NUCLEOTIDE SEQUENCE</scope>
</reference>
<evidence type="ECO:0000256" key="1">
    <source>
        <dbReference type="SAM" id="Phobius"/>
    </source>
</evidence>
<accession>A0A3B0W260</accession>
<keyword evidence="1" id="KW-0812">Transmembrane</keyword>
<feature type="transmembrane region" description="Helical" evidence="1">
    <location>
        <begin position="39"/>
        <end position="59"/>
    </location>
</feature>
<feature type="transmembrane region" description="Helical" evidence="1">
    <location>
        <begin position="65"/>
        <end position="86"/>
    </location>
</feature>
<protein>
    <submittedName>
        <fullName evidence="2">Sodium-transporting ATPase subunit R</fullName>
    </submittedName>
</protein>
<organism evidence="2">
    <name type="scientific">hydrothermal vent metagenome</name>
    <dbReference type="NCBI Taxonomy" id="652676"/>
    <lineage>
        <taxon>unclassified sequences</taxon>
        <taxon>metagenomes</taxon>
        <taxon>ecological metagenomes</taxon>
    </lineage>
</organism>
<dbReference type="EMBL" id="UOEY01000047">
    <property type="protein sequence ID" value="VAW37664.1"/>
    <property type="molecule type" value="Genomic_DNA"/>
</dbReference>
<evidence type="ECO:0000313" key="2">
    <source>
        <dbReference type="EMBL" id="VAW37664.1"/>
    </source>
</evidence>
<dbReference type="NCBIfam" id="TIGR03165">
    <property type="entry name" value="F1F0_chp_2"/>
    <property type="match status" value="1"/>
</dbReference>
<dbReference type="AlphaFoldDB" id="A0A3B0W260"/>
<keyword evidence="1" id="KW-1133">Transmembrane helix</keyword>
<gene>
    <name evidence="2" type="ORF">MNBD_DELTA04-37</name>
</gene>
<dbReference type="Pfam" id="PF12966">
    <property type="entry name" value="AtpR"/>
    <property type="match status" value="1"/>
</dbReference>
<name>A0A3B0W260_9ZZZZ</name>
<dbReference type="InterPro" id="IPR017581">
    <property type="entry name" value="AtpR-like"/>
</dbReference>
<feature type="transmembrane region" description="Helical" evidence="1">
    <location>
        <begin position="6"/>
        <end position="27"/>
    </location>
</feature>
<sequence length="104" mass="11184">MSEAMIPVSALLAGVLLGAMFFGGLWWTVRKGMSSARPGLWFAGSLLLRMGLTLAGFYFVSAGQWQRLLLCLAGFLLARFIAARLVGAPPHRDMPLTGRDGPCT</sequence>
<proteinExistence type="predicted"/>
<keyword evidence="1" id="KW-0472">Membrane</keyword>